<evidence type="ECO:0000256" key="5">
    <source>
        <dbReference type="ARBA" id="ARBA00023136"/>
    </source>
</evidence>
<evidence type="ECO:0000256" key="1">
    <source>
        <dbReference type="ARBA" id="ARBA00004162"/>
    </source>
</evidence>
<evidence type="ECO:0000256" key="4">
    <source>
        <dbReference type="ARBA" id="ARBA00022989"/>
    </source>
</evidence>
<evidence type="ECO:0000313" key="8">
    <source>
        <dbReference type="EMBL" id="KTD39519.1"/>
    </source>
</evidence>
<dbReference type="InterPro" id="IPR007168">
    <property type="entry name" value="Phageshock_PspC_N"/>
</dbReference>
<organism evidence="8 9">
    <name type="scientific">Legionella oakridgensis</name>
    <dbReference type="NCBI Taxonomy" id="29423"/>
    <lineage>
        <taxon>Bacteria</taxon>
        <taxon>Pseudomonadati</taxon>
        <taxon>Pseudomonadota</taxon>
        <taxon>Gammaproteobacteria</taxon>
        <taxon>Legionellales</taxon>
        <taxon>Legionellaceae</taxon>
        <taxon>Legionella</taxon>
    </lineage>
</organism>
<feature type="transmembrane region" description="Helical" evidence="6">
    <location>
        <begin position="40"/>
        <end position="63"/>
    </location>
</feature>
<dbReference type="Proteomes" id="UP000054858">
    <property type="component" value="Unassembled WGS sequence"/>
</dbReference>
<dbReference type="EMBL" id="LNYP01000019">
    <property type="protein sequence ID" value="KTD39519.1"/>
    <property type="molecule type" value="Genomic_DNA"/>
</dbReference>
<keyword evidence="2" id="KW-1003">Cell membrane</keyword>
<dbReference type="AlphaFoldDB" id="A0A0W0X4M8"/>
<evidence type="ECO:0000256" key="3">
    <source>
        <dbReference type="ARBA" id="ARBA00022692"/>
    </source>
</evidence>
<dbReference type="PANTHER" id="PTHR33885">
    <property type="entry name" value="PHAGE SHOCK PROTEIN C"/>
    <property type="match status" value="1"/>
</dbReference>
<comment type="caution">
    <text evidence="8">The sequence shown here is derived from an EMBL/GenBank/DDBJ whole genome shotgun (WGS) entry which is preliminary data.</text>
</comment>
<proteinExistence type="predicted"/>
<comment type="subcellular location">
    <subcellularLocation>
        <location evidence="1">Cell membrane</location>
        <topology evidence="1">Single-pass membrane protein</topology>
    </subcellularLocation>
</comment>
<dbReference type="RefSeq" id="WP_237758013.1">
    <property type="nucleotide sequence ID" value="NZ_LCUA01000032.1"/>
</dbReference>
<dbReference type="PANTHER" id="PTHR33885:SF3">
    <property type="entry name" value="PHAGE SHOCK PROTEIN C"/>
    <property type="match status" value="1"/>
</dbReference>
<dbReference type="InterPro" id="IPR052027">
    <property type="entry name" value="PspC"/>
</dbReference>
<keyword evidence="3 6" id="KW-0812">Transmembrane</keyword>
<evidence type="ECO:0000256" key="6">
    <source>
        <dbReference type="SAM" id="Phobius"/>
    </source>
</evidence>
<reference evidence="8 9" key="1">
    <citation type="submission" date="2015-11" db="EMBL/GenBank/DDBJ databases">
        <title>Genomic analysis of 38 Legionella species identifies large and diverse effector repertoires.</title>
        <authorList>
            <person name="Burstein D."/>
            <person name="Amaro F."/>
            <person name="Zusman T."/>
            <person name="Lifshitz Z."/>
            <person name="Cohen O."/>
            <person name="Gilbert J.A."/>
            <person name="Pupko T."/>
            <person name="Shuman H.A."/>
            <person name="Segal G."/>
        </authorList>
    </citation>
    <scope>NUCLEOTIDE SEQUENCE [LARGE SCALE GENOMIC DNA]</scope>
    <source>
        <strain evidence="8 9">Oak Ridge-10</strain>
    </source>
</reference>
<accession>A0A0W0X4M8</accession>
<dbReference type="GO" id="GO:0005886">
    <property type="term" value="C:plasma membrane"/>
    <property type="evidence" value="ECO:0007669"/>
    <property type="project" value="UniProtKB-SubCell"/>
</dbReference>
<dbReference type="Pfam" id="PF04024">
    <property type="entry name" value="PspC"/>
    <property type="match status" value="1"/>
</dbReference>
<feature type="domain" description="Phage shock protein PspC N-terminal" evidence="7">
    <location>
        <begin position="9"/>
        <end position="65"/>
    </location>
</feature>
<name>A0A0W0X4M8_9GAMM</name>
<evidence type="ECO:0000313" key="9">
    <source>
        <dbReference type="Proteomes" id="UP000054858"/>
    </source>
</evidence>
<evidence type="ECO:0000259" key="7">
    <source>
        <dbReference type="Pfam" id="PF04024"/>
    </source>
</evidence>
<keyword evidence="4 6" id="KW-1133">Transmembrane helix</keyword>
<protein>
    <submittedName>
        <fullName evidence="8">Phage shock protein C, PspC</fullName>
    </submittedName>
</protein>
<sequence length="71" mass="8409">MKQVSKPYKKLYRSRRERMLAGVCGGLAQYFEIDPTWMRLIFILFFFLGGSALLAYVILWILVPLEPETWH</sequence>
<keyword evidence="5 6" id="KW-0472">Membrane</keyword>
<gene>
    <name evidence="8" type="ORF">Loak_0945</name>
</gene>
<dbReference type="PATRIC" id="fig|29423.5.peg.993"/>
<evidence type="ECO:0000256" key="2">
    <source>
        <dbReference type="ARBA" id="ARBA00022475"/>
    </source>
</evidence>